<evidence type="ECO:0000313" key="2">
    <source>
        <dbReference type="EMBL" id="KAK2961961.1"/>
    </source>
</evidence>
<keyword evidence="1" id="KW-1133">Transmembrane helix</keyword>
<evidence type="ECO:0000256" key="1">
    <source>
        <dbReference type="SAM" id="Phobius"/>
    </source>
</evidence>
<protein>
    <submittedName>
        <fullName evidence="2">Uncharacterized protein</fullName>
    </submittedName>
</protein>
<reference evidence="2 3" key="1">
    <citation type="journal article" date="2022" name="bioRxiv">
        <title>Genomics of Preaxostyla Flagellates Illuminates Evolutionary Transitions and the Path Towards Mitochondrial Loss.</title>
        <authorList>
            <person name="Novak L.V.F."/>
            <person name="Treitli S.C."/>
            <person name="Pyrih J."/>
            <person name="Halakuc P."/>
            <person name="Pipaliya S.V."/>
            <person name="Vacek V."/>
            <person name="Brzon O."/>
            <person name="Soukal P."/>
            <person name="Eme L."/>
            <person name="Dacks J.B."/>
            <person name="Karnkowska A."/>
            <person name="Elias M."/>
            <person name="Hampl V."/>
        </authorList>
    </citation>
    <scope>NUCLEOTIDE SEQUENCE [LARGE SCALE GENOMIC DNA]</scope>
    <source>
        <strain evidence="2">NAU3</strain>
        <tissue evidence="2">Gut</tissue>
    </source>
</reference>
<gene>
    <name evidence="2" type="ORF">BLNAU_3017</name>
</gene>
<proteinExistence type="predicted"/>
<dbReference type="EMBL" id="JARBJD010000013">
    <property type="protein sequence ID" value="KAK2961961.1"/>
    <property type="molecule type" value="Genomic_DNA"/>
</dbReference>
<keyword evidence="1" id="KW-0472">Membrane</keyword>
<name>A0ABQ9YDX1_9EUKA</name>
<organism evidence="2 3">
    <name type="scientific">Blattamonas nauphoetae</name>
    <dbReference type="NCBI Taxonomy" id="2049346"/>
    <lineage>
        <taxon>Eukaryota</taxon>
        <taxon>Metamonada</taxon>
        <taxon>Preaxostyla</taxon>
        <taxon>Oxymonadida</taxon>
        <taxon>Blattamonas</taxon>
    </lineage>
</organism>
<keyword evidence="1" id="KW-0812">Transmembrane</keyword>
<sequence length="1527" mass="165771">MNMASSDEKSIHCRLVPTFSDCEVEWGEGSIEGTPILFDEKMKDFLNKAGIEPITTLNSTLSSTTTNSFSPPSISVLELRGMSADFIHSPRSSSNGMSVYLDGSNGWDNTNCWLFGNQPCKSINYCLGKVYDTDVQLQLNGQFSESTITINRNSVELVGVYSTLAAICPRSYDCLFSVLRGSLSLHNIRLQPNHTTTFVKGTDNVILSRLELTQGQYSSSPFFASICSMMASNFDVIQLSMSDNVVFETHSSDLQLTTMNFREVASNQEGSVIRAKQAGCITLQNVNFHSCGCGPSFHGRSIFIDRQSGGSGEISFSSVFFIGSSTGLSEVYIISNNLNSIVSQSWSSIIPPISDSMTGTLNDFWGDDSSGAEPSITGPLVFLVYPRTTEVVQVSSSSVDNPNCGSSEAPCGTLASLSEIMHSTIPANEVVILSDIDHTMPLRLPTMPITVKPKETCQVTIDGGSFISPTHASTAFVSLTFNIISMTETLFSVEGGIVQFTACSFQTPQDNLYHMFAVVDSGSLQFLQGTQIPIGKRECPVIHLFAGNLLFNNAQEISDESIFNSEALFKLDGGQTEMIGQVISNVDVNIGHIFLVNNADSLILKNSQISGISSQELGVVISSNNCQFIVLNSVTIEFSDTPIDTPGRSIYVYADDFQETSIEMKDVNFISTPTFSDDTVAELYLEGMNLASVMIKENWAGTYQVEKENLLWGFDFTTGVNSTLLIYLVDIGTSVQIGGEQYFDVDQCGHYGLGCQTLSTAYDRIKHHSASLTLDIIDDIFDTDTVEFDQDQDIVLTGENAENIPSLYSTYVVLKSGSLSVFTLQLSLGYIMTPFFEIRGGIFSLDTSCTICPTMPSIFFGVISVTGGSALIPGLENTYGSLDLDSVSLLEQKGGELNLHDGTISNIHSTGKGSVLSSRLSQPDDKLDILRFSFKDCSTQNGDGGVLWVSCGENVDQSNVQISATFLECSCDSDSKGDWVFLEGHDFSKLISPALWLETIDELKNEVDDSKLWGLDTSEDHSSKYSSTTLLPYLIPHFANTITVGESGKNACGCGTATWICQTLSEAHRHLIDDDRTLRIHTKTALSIPLSFSPADLTIKPISGTAIVVVSGSGQFVNPSAPNGNTITFTKISFDVSGLTEHTMIVSRIGEIVLDHCSLTNTVSLFVPLLEASNGEVEVTKLSLLSLTIHKTPFIFSDLSSMTFKEVSVTDCTMSTFIQATNEHSTLSTAHIDGCSFEGPIASTTRNEESVLPTCQWESGLLHLTNISTKLNSSHFTHLSQGAVWMSGGRLTIEAGVFHDNGQTVTSFESFRQNINCRSGGVVDVESLVTGDGVSSSSGWISTDDCSVVSTVLDPLAPFFVPTLDTNKSSFTFDKKSKLISLTLKGEVYIPCGLSLEVSGSSSTNLDKNWTIVLSSSTCSPLSEKSIDLTLNYTTLSEYLNPKDEWSVCVVYGDKQRTDSFILKERNSAMNQGPGQPAMLWIIPVVVGVVVLLLILLILVCLCRRHQKKKGEDSEQLKENEELDPVG</sequence>
<evidence type="ECO:0000313" key="3">
    <source>
        <dbReference type="Proteomes" id="UP001281761"/>
    </source>
</evidence>
<dbReference type="Proteomes" id="UP001281761">
    <property type="component" value="Unassembled WGS sequence"/>
</dbReference>
<accession>A0ABQ9YDX1</accession>
<comment type="caution">
    <text evidence="2">The sequence shown here is derived from an EMBL/GenBank/DDBJ whole genome shotgun (WGS) entry which is preliminary data.</text>
</comment>
<keyword evidence="3" id="KW-1185">Reference proteome</keyword>
<feature type="transmembrane region" description="Helical" evidence="1">
    <location>
        <begin position="1478"/>
        <end position="1502"/>
    </location>
</feature>